<evidence type="ECO:0000256" key="1">
    <source>
        <dbReference type="SAM" id="Phobius"/>
    </source>
</evidence>
<dbReference type="EMBL" id="JNGW01000048">
    <property type="protein sequence ID" value="KDR52677.1"/>
    <property type="molecule type" value="Genomic_DNA"/>
</dbReference>
<gene>
    <name evidence="3" type="ORF">HMPREF1991_01255</name>
</gene>
<sequence length="239" mass="28344">MIFKGKDSLKRQGLLALGKFVVAPILVALLIPIVYHFKGNRSAVAYVDTYVQNFDSIYVTLPKDRYLNISGGKMFNIKGIKYNKFTGERIYMRASIFFIEKYKKFFEFIWIIGVEDFVGHKGRHYDTGGVQQRQLEDGMVLCVYVNRIQWHDKSYGTKANPMPVFLHRFVSGDKIDERNKDLMYIDSIYPNEDHLLYDYMSPRTVRRMRNTPDSINRKYVEHYLRYILPKDEFKRLFVK</sequence>
<keyword evidence="1" id="KW-0812">Transmembrane</keyword>
<organism evidence="3 4">
    <name type="scientific">Hoylesella loescheii DSM 19665 = JCM 12249 = ATCC 15930</name>
    <dbReference type="NCBI Taxonomy" id="1122985"/>
    <lineage>
        <taxon>Bacteria</taxon>
        <taxon>Pseudomonadati</taxon>
        <taxon>Bacteroidota</taxon>
        <taxon>Bacteroidia</taxon>
        <taxon>Bacteroidales</taxon>
        <taxon>Prevotellaceae</taxon>
        <taxon>Hoylesella</taxon>
    </lineage>
</organism>
<feature type="transmembrane region" description="Helical" evidence="1">
    <location>
        <begin position="12"/>
        <end position="35"/>
    </location>
</feature>
<reference evidence="3 4" key="1">
    <citation type="submission" date="2013-08" db="EMBL/GenBank/DDBJ databases">
        <authorList>
            <person name="Weinstock G."/>
            <person name="Sodergren E."/>
            <person name="Wylie T."/>
            <person name="Fulton L."/>
            <person name="Fulton R."/>
            <person name="Fronick C."/>
            <person name="O'Laughlin M."/>
            <person name="Godfrey J."/>
            <person name="Miner T."/>
            <person name="Herter B."/>
            <person name="Appelbaum E."/>
            <person name="Cordes M."/>
            <person name="Lek S."/>
            <person name="Wollam A."/>
            <person name="Pepin K.H."/>
            <person name="Palsikar V.B."/>
            <person name="Mitreva M."/>
            <person name="Wilson R.K."/>
        </authorList>
    </citation>
    <scope>NUCLEOTIDE SEQUENCE [LARGE SCALE GENOMIC DNA]</scope>
    <source>
        <strain evidence="3 4">ATCC 15930</strain>
    </source>
</reference>
<dbReference type="PATRIC" id="fig|1122985.7.peg.1302"/>
<name>A0A069QJ52_HOYLO</name>
<evidence type="ECO:0000313" key="3">
    <source>
        <dbReference type="EMBL" id="KDR52677.1"/>
    </source>
</evidence>
<dbReference type="AlphaFoldDB" id="A0A069QJ52"/>
<keyword evidence="1" id="KW-1133">Transmembrane helix</keyword>
<comment type="caution">
    <text evidence="3">The sequence shown here is derived from an EMBL/GenBank/DDBJ whole genome shotgun (WGS) entry which is preliminary data.</text>
</comment>
<dbReference type="Pfam" id="PF26603">
    <property type="entry name" value="DUF8188"/>
    <property type="match status" value="1"/>
</dbReference>
<feature type="domain" description="DUF8188" evidence="2">
    <location>
        <begin position="43"/>
        <end position="237"/>
    </location>
</feature>
<dbReference type="HOGENOM" id="CLU_106699_0_0_10"/>
<evidence type="ECO:0000259" key="2">
    <source>
        <dbReference type="Pfam" id="PF26603"/>
    </source>
</evidence>
<dbReference type="Proteomes" id="UP000027442">
    <property type="component" value="Unassembled WGS sequence"/>
</dbReference>
<proteinExistence type="predicted"/>
<dbReference type="InterPro" id="IPR058501">
    <property type="entry name" value="DUF8188"/>
</dbReference>
<keyword evidence="1" id="KW-0472">Membrane</keyword>
<keyword evidence="4" id="KW-1185">Reference proteome</keyword>
<accession>A0A069QJ52</accession>
<protein>
    <recommendedName>
        <fullName evidence="2">DUF8188 domain-containing protein</fullName>
    </recommendedName>
</protein>
<evidence type="ECO:0000313" key="4">
    <source>
        <dbReference type="Proteomes" id="UP000027442"/>
    </source>
</evidence>